<organism evidence="4 5">
    <name type="scientific">Musa acuminata subsp. malaccensis</name>
    <name type="common">Wild banana</name>
    <name type="synonym">Musa malaccensis</name>
    <dbReference type="NCBI Taxonomy" id="214687"/>
    <lineage>
        <taxon>Eukaryota</taxon>
        <taxon>Viridiplantae</taxon>
        <taxon>Streptophyta</taxon>
        <taxon>Embryophyta</taxon>
        <taxon>Tracheophyta</taxon>
        <taxon>Spermatophyta</taxon>
        <taxon>Magnoliopsida</taxon>
        <taxon>Liliopsida</taxon>
        <taxon>Zingiberales</taxon>
        <taxon>Musaceae</taxon>
        <taxon>Musa</taxon>
    </lineage>
</organism>
<evidence type="ECO:0000256" key="1">
    <source>
        <dbReference type="SAM" id="MobiDB-lite"/>
    </source>
</evidence>
<evidence type="ECO:0000313" key="3">
    <source>
        <dbReference type="EMBL" id="CAG1833501.1"/>
    </source>
</evidence>
<dbReference type="InterPro" id="IPR022251">
    <property type="entry name" value="DUF3774_wound-induced"/>
</dbReference>
<dbReference type="Pfam" id="PF12609">
    <property type="entry name" value="DUF3774"/>
    <property type="match status" value="1"/>
</dbReference>
<dbReference type="Proteomes" id="UP000012960">
    <property type="component" value="Unplaced"/>
</dbReference>
<dbReference type="AlphaFoldDB" id="A0A804KDN8"/>
<sequence length="84" mass="9059">MGWAGRGCLIVAASMSAAVEAPKDQAGLYRWNNVLRSRQKPSSPSTRSSSTVVKSKGVEGGDERGKQSEESLRLVMYLSCWGPN</sequence>
<dbReference type="PANTHER" id="PTHR33090">
    <property type="entry name" value="DUF3774 DOMAIN PROTEIN-RELATED"/>
    <property type="match status" value="1"/>
</dbReference>
<name>A0A804KDN8_MUSAM</name>
<accession>A0A804KDN8</accession>
<reference evidence="3" key="1">
    <citation type="submission" date="2021-03" db="EMBL/GenBank/DDBJ databases">
        <authorList>
            <consortium name="Genoscope - CEA"/>
            <person name="William W."/>
        </authorList>
    </citation>
    <scope>NUCLEOTIDE SEQUENCE</scope>
    <source>
        <strain evidence="3">Doubled-haploid Pahang</strain>
    </source>
</reference>
<evidence type="ECO:0000313" key="5">
    <source>
        <dbReference type="Proteomes" id="UP000012960"/>
    </source>
</evidence>
<evidence type="ECO:0000256" key="2">
    <source>
        <dbReference type="SAM" id="SignalP"/>
    </source>
</evidence>
<protein>
    <submittedName>
        <fullName evidence="3">(wild Malaysian banana) hypothetical protein</fullName>
    </submittedName>
</protein>
<proteinExistence type="predicted"/>
<keyword evidence="5" id="KW-1185">Reference proteome</keyword>
<dbReference type="InParanoid" id="A0A804KDN8"/>
<feature type="compositionally biased region" description="Low complexity" evidence="1">
    <location>
        <begin position="40"/>
        <end position="55"/>
    </location>
</feature>
<feature type="compositionally biased region" description="Basic and acidic residues" evidence="1">
    <location>
        <begin position="56"/>
        <end position="69"/>
    </location>
</feature>
<feature type="chain" id="PRO_5036407888" evidence="2">
    <location>
        <begin position="22"/>
        <end position="84"/>
    </location>
</feature>
<dbReference type="EMBL" id="HG996472">
    <property type="protein sequence ID" value="CAG1833501.1"/>
    <property type="molecule type" value="Genomic_DNA"/>
</dbReference>
<feature type="region of interest" description="Disordered" evidence="1">
    <location>
        <begin position="35"/>
        <end position="69"/>
    </location>
</feature>
<gene>
    <name evidence="3" type="ORF">GSMUA_94220.1</name>
</gene>
<reference evidence="4" key="2">
    <citation type="submission" date="2021-05" db="UniProtKB">
        <authorList>
            <consortium name="EnsemblPlants"/>
        </authorList>
    </citation>
    <scope>IDENTIFICATION</scope>
    <source>
        <strain evidence="4">subsp. malaccensis</strain>
    </source>
</reference>
<dbReference type="EnsemblPlants" id="Ma08_t33450.1">
    <property type="protein sequence ID" value="Ma08_p33450.1"/>
    <property type="gene ID" value="Ma08_g33450"/>
</dbReference>
<keyword evidence="2" id="KW-0732">Signal</keyword>
<feature type="signal peptide" evidence="2">
    <location>
        <begin position="1"/>
        <end position="21"/>
    </location>
</feature>
<dbReference type="Gramene" id="Ma08_t33450.1">
    <property type="protein sequence ID" value="Ma08_p33450.1"/>
    <property type="gene ID" value="Ma08_g33450"/>
</dbReference>
<evidence type="ECO:0000313" key="4">
    <source>
        <dbReference type="EnsemblPlants" id="Ma08_p33450.1"/>
    </source>
</evidence>